<dbReference type="EMBL" id="CAJVRL010000058">
    <property type="protein sequence ID" value="CAG8954961.1"/>
    <property type="molecule type" value="Genomic_DNA"/>
</dbReference>
<organism evidence="1 2">
    <name type="scientific">Hymenoscyphus fraxineus</name>
    <dbReference type="NCBI Taxonomy" id="746836"/>
    <lineage>
        <taxon>Eukaryota</taxon>
        <taxon>Fungi</taxon>
        <taxon>Dikarya</taxon>
        <taxon>Ascomycota</taxon>
        <taxon>Pezizomycotina</taxon>
        <taxon>Leotiomycetes</taxon>
        <taxon>Helotiales</taxon>
        <taxon>Helotiaceae</taxon>
        <taxon>Hymenoscyphus</taxon>
    </lineage>
</organism>
<accession>A0A9N9KXN4</accession>
<dbReference type="AlphaFoldDB" id="A0A9N9KXN4"/>
<evidence type="ECO:0000313" key="2">
    <source>
        <dbReference type="Proteomes" id="UP000696280"/>
    </source>
</evidence>
<name>A0A9N9KXN4_9HELO</name>
<evidence type="ECO:0000313" key="1">
    <source>
        <dbReference type="EMBL" id="CAG8954961.1"/>
    </source>
</evidence>
<protein>
    <submittedName>
        <fullName evidence="1">Uncharacterized protein</fullName>
    </submittedName>
</protein>
<proteinExistence type="predicted"/>
<sequence length="440" mass="50637">MGQYVFPSPVFNSFLLKNPPSHPDSAKKDFYHNWARKMQILKLMGTALILSDFVVAGAWVLRPRKSNEHNTYAPEDNPSFTRRRGIMARSTSPFPKDSLPRTKIFEDHGALLMSAEQNAKQVDFITNYGHYKIHQVSRAYPDGQIPVKLIYAMTKDIAKIVLRLFEFVPSGGSMKPAETRQEKRGYREVTDVGRRPNFAYDTNRVEYANHPEQHEEHSYEPKDHGEYEFHPEPVYDPKSHGQYEYHPEQHEYEPQSQGGYEYQTEPVYDQHKQGDYDYHPEQQEYYPQNHEEYEHRPEHVYEPKDYGDHPYEQVQQGDHAYDPQYHGDYSVDTHGHTHNDNTDHTVFDGTNFNATQSGISQNSGFPYDIVYQLLNNTLGNEMAHEISLRVTEMTIKSQANNSTTTTTVVTTDAGNQTTTEVVTDAGADALNETTSDTEAQ</sequence>
<dbReference type="Proteomes" id="UP000696280">
    <property type="component" value="Unassembled WGS sequence"/>
</dbReference>
<gene>
    <name evidence="1" type="ORF">HYFRA_00008650</name>
</gene>
<comment type="caution">
    <text evidence="1">The sequence shown here is derived from an EMBL/GenBank/DDBJ whole genome shotgun (WGS) entry which is preliminary data.</text>
</comment>
<keyword evidence="2" id="KW-1185">Reference proteome</keyword>
<dbReference type="OrthoDB" id="10326588at2759"/>
<reference evidence="1" key="1">
    <citation type="submission" date="2021-07" db="EMBL/GenBank/DDBJ databases">
        <authorList>
            <person name="Durling M."/>
        </authorList>
    </citation>
    <scope>NUCLEOTIDE SEQUENCE</scope>
</reference>